<dbReference type="InterPro" id="IPR016148">
    <property type="entry name" value="Pili_assmbl_chaperone_C"/>
</dbReference>
<accession>A0A1X3JFJ7</accession>
<keyword evidence="6" id="KW-0393">Immunoglobulin domain</keyword>
<dbReference type="Pfam" id="PF02753">
    <property type="entry name" value="PapD_C"/>
    <property type="match status" value="1"/>
</dbReference>
<dbReference type="PANTHER" id="PTHR30251:SF9">
    <property type="entry name" value="CHAPERONE PROTEIN CAF1M"/>
    <property type="match status" value="1"/>
</dbReference>
<dbReference type="InterPro" id="IPR016147">
    <property type="entry name" value="Pili_assmbl_chaperone_N"/>
</dbReference>
<dbReference type="InterPro" id="IPR013783">
    <property type="entry name" value="Ig-like_fold"/>
</dbReference>
<comment type="caution">
    <text evidence="10">The sequence shown here is derived from an EMBL/GenBank/DDBJ whole genome shotgun (WGS) entry which is preliminary data.</text>
</comment>
<keyword evidence="5 7" id="KW-0143">Chaperone</keyword>
<evidence type="ECO:0000256" key="5">
    <source>
        <dbReference type="ARBA" id="ARBA00023186"/>
    </source>
</evidence>
<organism evidence="10 11">
    <name type="scientific">Escherichia coli H386</name>
    <dbReference type="NCBI Taxonomy" id="656397"/>
    <lineage>
        <taxon>Bacteria</taxon>
        <taxon>Pseudomonadati</taxon>
        <taxon>Pseudomonadota</taxon>
        <taxon>Gammaproteobacteria</taxon>
        <taxon>Enterobacterales</taxon>
        <taxon>Enterobacteriaceae</taxon>
        <taxon>Escherichia</taxon>
    </lineage>
</organism>
<dbReference type="AlphaFoldDB" id="A0A1X3JFJ7"/>
<evidence type="ECO:0000313" key="10">
    <source>
        <dbReference type="EMBL" id="OSL08279.1"/>
    </source>
</evidence>
<protein>
    <submittedName>
        <fullName evidence="10">Chaperone protein AfaB</fullName>
    </submittedName>
</protein>
<dbReference type="InterPro" id="IPR018046">
    <property type="entry name" value="Pili_assmbl_chaperone_CS"/>
</dbReference>
<sequence length="295" mass="32003">MQSGQSQFRVGMVNEYIYKRQRVSVCSGGSMKMRAVAVFTGMLTGVLSVAGLLSAGAYAAGGEGNMSASATETNARVFSLHLGATRVVYNPASSGETLTVINDQDYPMLVQSEVLSEDQKSPAPFVVTPPLFRLDGQQSSRLRIVRTGGEFPSDRESLQWICVKGIPPKEDDRWAEGKDGEKKADKVTLNVQLSVSSCIKLFVRPPAVKGRPDDVAGKVEWQRAGNRLKGVNPTPFYINLSTLTVGGKEVKEREYIAPFSSREYPLPAGASGKVQWKVITDYGGTSKQFEAELKG</sequence>
<evidence type="ECO:0000256" key="4">
    <source>
        <dbReference type="ARBA" id="ARBA00022764"/>
    </source>
</evidence>
<gene>
    <name evidence="10" type="ORF">ECVG_05073</name>
</gene>
<keyword evidence="3" id="KW-0732">Signal</keyword>
<name>A0A1X3JFJ7_ECOLX</name>
<dbReference type="SUPFAM" id="SSF49584">
    <property type="entry name" value="Periplasmic chaperone C-domain"/>
    <property type="match status" value="1"/>
</dbReference>
<dbReference type="Proteomes" id="UP000193045">
    <property type="component" value="Unassembled WGS sequence"/>
</dbReference>
<evidence type="ECO:0000256" key="2">
    <source>
        <dbReference type="ARBA" id="ARBA00007399"/>
    </source>
</evidence>
<evidence type="ECO:0000256" key="3">
    <source>
        <dbReference type="ARBA" id="ARBA00022729"/>
    </source>
</evidence>
<evidence type="ECO:0000256" key="6">
    <source>
        <dbReference type="ARBA" id="ARBA00023319"/>
    </source>
</evidence>
<evidence type="ECO:0000259" key="9">
    <source>
        <dbReference type="Pfam" id="PF02753"/>
    </source>
</evidence>
<evidence type="ECO:0000259" key="8">
    <source>
        <dbReference type="Pfam" id="PF00345"/>
    </source>
</evidence>
<dbReference type="InterPro" id="IPR001829">
    <property type="entry name" value="Pili_assmbl_chaperone_bac"/>
</dbReference>
<dbReference type="PRINTS" id="PR00969">
    <property type="entry name" value="CHAPERONPILI"/>
</dbReference>
<dbReference type="GO" id="GO:0071555">
    <property type="term" value="P:cell wall organization"/>
    <property type="evidence" value="ECO:0007669"/>
    <property type="project" value="InterPro"/>
</dbReference>
<dbReference type="EMBL" id="ADJB01000059">
    <property type="protein sequence ID" value="OSL08279.1"/>
    <property type="molecule type" value="Genomic_DNA"/>
</dbReference>
<comment type="subcellular location">
    <subcellularLocation>
        <location evidence="1 7">Periplasm</location>
    </subcellularLocation>
</comment>
<dbReference type="Pfam" id="PF00345">
    <property type="entry name" value="PapD_N"/>
    <property type="match status" value="1"/>
</dbReference>
<dbReference type="GO" id="GO:0030288">
    <property type="term" value="C:outer membrane-bounded periplasmic space"/>
    <property type="evidence" value="ECO:0007669"/>
    <property type="project" value="InterPro"/>
</dbReference>
<dbReference type="Gene3D" id="2.60.40.10">
    <property type="entry name" value="Immunoglobulins"/>
    <property type="match status" value="2"/>
</dbReference>
<reference evidence="10 11" key="1">
    <citation type="submission" date="2010-04" db="EMBL/GenBank/DDBJ databases">
        <title>The Genome Sequence of Escherichia coli H386.</title>
        <authorList>
            <consortium name="The Broad Institute Genome Sequencing Platform"/>
            <consortium name="The Broad Institute Genome Sequencing Center for Infectious Disease"/>
            <person name="Feldgarden M."/>
            <person name="Gordon D.M."/>
            <person name="Johnson J.R."/>
            <person name="Johnston B.D."/>
            <person name="Young S."/>
            <person name="Zeng Q."/>
            <person name="Koehrsen M."/>
            <person name="Alvarado L."/>
            <person name="Berlin A.M."/>
            <person name="Borenstein D."/>
            <person name="Chapman S.B."/>
            <person name="Chen Z."/>
            <person name="Engels R."/>
            <person name="Freedman E."/>
            <person name="Gellesch M."/>
            <person name="Goldberg J."/>
            <person name="Griggs A."/>
            <person name="Gujja S."/>
            <person name="Heilman E.R."/>
            <person name="Heiman D.I."/>
            <person name="Hepburn T.A."/>
            <person name="Howarth C."/>
            <person name="Jen D."/>
            <person name="Larson L."/>
            <person name="Mehta T."/>
            <person name="Park D."/>
            <person name="Pearson M."/>
            <person name="Richards J."/>
            <person name="Roberts A."/>
            <person name="Saif S."/>
            <person name="Shea T.D."/>
            <person name="Shenoy N."/>
            <person name="Sisk P."/>
            <person name="Stolte C."/>
            <person name="Sykes S.N."/>
            <person name="Walk T."/>
            <person name="White J."/>
            <person name="Yandava C."/>
            <person name="Haas B."/>
            <person name="Henn M.R."/>
            <person name="Nusbaum C."/>
            <person name="Birren B."/>
        </authorList>
    </citation>
    <scope>NUCLEOTIDE SEQUENCE [LARGE SCALE GENOMIC DNA]</scope>
    <source>
        <strain evidence="10 11">H386</strain>
    </source>
</reference>
<evidence type="ECO:0000256" key="1">
    <source>
        <dbReference type="ARBA" id="ARBA00004418"/>
    </source>
</evidence>
<keyword evidence="4" id="KW-0574">Periplasm</keyword>
<dbReference type="PANTHER" id="PTHR30251">
    <property type="entry name" value="PILUS ASSEMBLY CHAPERONE"/>
    <property type="match status" value="1"/>
</dbReference>
<evidence type="ECO:0000256" key="7">
    <source>
        <dbReference type="RuleBase" id="RU003918"/>
    </source>
</evidence>
<dbReference type="InterPro" id="IPR008962">
    <property type="entry name" value="PapD-like_sf"/>
</dbReference>
<dbReference type="InterPro" id="IPR036316">
    <property type="entry name" value="Pili_assmbl_chap_C_dom_sf"/>
</dbReference>
<proteinExistence type="inferred from homology"/>
<feature type="domain" description="Pili assembly chaperone C-terminal" evidence="9">
    <location>
        <begin position="232"/>
        <end position="286"/>
    </location>
</feature>
<comment type="similarity">
    <text evidence="2 7">Belongs to the periplasmic pilus chaperone family.</text>
</comment>
<dbReference type="SUPFAM" id="SSF49354">
    <property type="entry name" value="PapD-like"/>
    <property type="match status" value="1"/>
</dbReference>
<evidence type="ECO:0000313" key="11">
    <source>
        <dbReference type="Proteomes" id="UP000193045"/>
    </source>
</evidence>
<dbReference type="InterPro" id="IPR050643">
    <property type="entry name" value="Periplasmic_pilus_chap"/>
</dbReference>
<dbReference type="PROSITE" id="PS00635">
    <property type="entry name" value="PILI_CHAPERONE"/>
    <property type="match status" value="1"/>
</dbReference>
<feature type="domain" description="Pili assembly chaperone N-terminal" evidence="8">
    <location>
        <begin position="80"/>
        <end position="208"/>
    </location>
</feature>